<gene>
    <name evidence="1" type="ORF">H9754_06505</name>
</gene>
<accession>A0A9D2PJ45</accession>
<feature type="non-terminal residue" evidence="1">
    <location>
        <position position="72"/>
    </location>
</feature>
<evidence type="ECO:0000313" key="2">
    <source>
        <dbReference type="Proteomes" id="UP000823904"/>
    </source>
</evidence>
<evidence type="ECO:0000313" key="1">
    <source>
        <dbReference type="EMBL" id="HJC50214.1"/>
    </source>
</evidence>
<dbReference type="Proteomes" id="UP000823904">
    <property type="component" value="Unassembled WGS sequence"/>
</dbReference>
<dbReference type="EMBL" id="DWWD01000024">
    <property type="protein sequence ID" value="HJC50214.1"/>
    <property type="molecule type" value="Genomic_DNA"/>
</dbReference>
<dbReference type="AlphaFoldDB" id="A0A9D2PJ45"/>
<reference evidence="1" key="2">
    <citation type="submission" date="2021-04" db="EMBL/GenBank/DDBJ databases">
        <authorList>
            <person name="Gilroy R."/>
        </authorList>
    </citation>
    <scope>NUCLEOTIDE SEQUENCE</scope>
    <source>
        <strain evidence="1">ChiSjej3B21-8574</strain>
    </source>
</reference>
<name>A0A9D2PJ45_9FIRM</name>
<organism evidence="1 2">
    <name type="scientific">Candidatus Anaerostipes avistercoris</name>
    <dbReference type="NCBI Taxonomy" id="2838462"/>
    <lineage>
        <taxon>Bacteria</taxon>
        <taxon>Bacillati</taxon>
        <taxon>Bacillota</taxon>
        <taxon>Clostridia</taxon>
        <taxon>Lachnospirales</taxon>
        <taxon>Lachnospiraceae</taxon>
        <taxon>Anaerostipes</taxon>
    </lineage>
</organism>
<reference evidence="1" key="1">
    <citation type="journal article" date="2021" name="PeerJ">
        <title>Extensive microbial diversity within the chicken gut microbiome revealed by metagenomics and culture.</title>
        <authorList>
            <person name="Gilroy R."/>
            <person name="Ravi A."/>
            <person name="Getino M."/>
            <person name="Pursley I."/>
            <person name="Horton D.L."/>
            <person name="Alikhan N.F."/>
            <person name="Baker D."/>
            <person name="Gharbi K."/>
            <person name="Hall N."/>
            <person name="Watson M."/>
            <person name="Adriaenssens E.M."/>
            <person name="Foster-Nyarko E."/>
            <person name="Jarju S."/>
            <person name="Secka A."/>
            <person name="Antonio M."/>
            <person name="Oren A."/>
            <person name="Chaudhuri R.R."/>
            <person name="La Ragione R."/>
            <person name="Hildebrand F."/>
            <person name="Pallen M.J."/>
        </authorList>
    </citation>
    <scope>NUCLEOTIDE SEQUENCE</scope>
    <source>
        <strain evidence="1">ChiSjej3B21-8574</strain>
    </source>
</reference>
<proteinExistence type="predicted"/>
<comment type="caution">
    <text evidence="1">The sequence shown here is derived from an EMBL/GenBank/DDBJ whole genome shotgun (WGS) entry which is preliminary data.</text>
</comment>
<sequence>MKINIILPIMAKSGGSAVIYKYVDILRNQGHDIIVYKPVIAFNMRRYQSRIKNNIHRLYCTFKGLPRIFSRN</sequence>
<protein>
    <submittedName>
        <fullName evidence="1">Uncharacterized protein</fullName>
    </submittedName>
</protein>